<keyword evidence="3 6" id="KW-0547">Nucleotide-binding</keyword>
<gene>
    <name evidence="9" type="ORF">NP439_14480</name>
</gene>
<evidence type="ECO:0000256" key="1">
    <source>
        <dbReference type="ARBA" id="ARBA00013263"/>
    </source>
</evidence>
<evidence type="ECO:0000259" key="8">
    <source>
        <dbReference type="PROSITE" id="PS50979"/>
    </source>
</evidence>
<dbReference type="PROSITE" id="PS00866">
    <property type="entry name" value="CPSASE_1"/>
    <property type="match status" value="1"/>
</dbReference>
<dbReference type="Pfam" id="PF02785">
    <property type="entry name" value="Biotin_carb_C"/>
    <property type="match status" value="1"/>
</dbReference>
<dbReference type="PANTHER" id="PTHR18866:SF33">
    <property type="entry name" value="METHYLCROTONOYL-COA CARBOXYLASE SUBUNIT ALPHA, MITOCHONDRIAL-RELATED"/>
    <property type="match status" value="1"/>
</dbReference>
<dbReference type="Proteomes" id="UP001059773">
    <property type="component" value="Chromosome"/>
</dbReference>
<keyword evidence="5" id="KW-0092">Biotin</keyword>
<feature type="domain" description="ATP-grasp" evidence="7">
    <location>
        <begin position="120"/>
        <end position="317"/>
    </location>
</feature>
<dbReference type="EMBL" id="CP101914">
    <property type="protein sequence ID" value="UUI01265.1"/>
    <property type="molecule type" value="Genomic_DNA"/>
</dbReference>
<keyword evidence="10" id="KW-1185">Reference proteome</keyword>
<dbReference type="PROSITE" id="PS00867">
    <property type="entry name" value="CPSASE_2"/>
    <property type="match status" value="1"/>
</dbReference>
<dbReference type="PROSITE" id="PS50975">
    <property type="entry name" value="ATP_GRASP"/>
    <property type="match status" value="1"/>
</dbReference>
<dbReference type="RefSeq" id="WP_256706690.1">
    <property type="nucleotide sequence ID" value="NZ_CP101914.1"/>
</dbReference>
<dbReference type="PROSITE" id="PS50979">
    <property type="entry name" value="BC"/>
    <property type="match status" value="1"/>
</dbReference>
<evidence type="ECO:0000256" key="6">
    <source>
        <dbReference type="PROSITE-ProRule" id="PRU00409"/>
    </source>
</evidence>
<dbReference type="EC" id="6.3.4.14" evidence="1"/>
<evidence type="ECO:0000313" key="9">
    <source>
        <dbReference type="EMBL" id="UUI01265.1"/>
    </source>
</evidence>
<accession>A0ABY5JLT3</accession>
<dbReference type="InterPro" id="IPR005481">
    <property type="entry name" value="BC-like_N"/>
</dbReference>
<dbReference type="SMART" id="SM00878">
    <property type="entry name" value="Biotin_carb_C"/>
    <property type="match status" value="1"/>
</dbReference>
<feature type="domain" description="Biotin carboxylation" evidence="8">
    <location>
        <begin position="1"/>
        <end position="445"/>
    </location>
</feature>
<dbReference type="NCBIfam" id="NF006367">
    <property type="entry name" value="PRK08591.1"/>
    <property type="match status" value="1"/>
</dbReference>
<keyword evidence="4 6" id="KW-0067">ATP-binding</keyword>
<keyword evidence="2 9" id="KW-0436">Ligase</keyword>
<dbReference type="InterPro" id="IPR005479">
    <property type="entry name" value="CPAse_ATP-bd"/>
</dbReference>
<dbReference type="InterPro" id="IPR011054">
    <property type="entry name" value="Rudment_hybrid_motif"/>
</dbReference>
<dbReference type="InterPro" id="IPR016185">
    <property type="entry name" value="PreATP-grasp_dom_sf"/>
</dbReference>
<evidence type="ECO:0000313" key="10">
    <source>
        <dbReference type="Proteomes" id="UP001059773"/>
    </source>
</evidence>
<dbReference type="SUPFAM" id="SSF52440">
    <property type="entry name" value="PreATP-grasp domain"/>
    <property type="match status" value="1"/>
</dbReference>
<name>A0ABY5JLT3_9BACI</name>
<dbReference type="Pfam" id="PF02786">
    <property type="entry name" value="CPSase_L_D2"/>
    <property type="match status" value="1"/>
</dbReference>
<dbReference type="GO" id="GO:0003989">
    <property type="term" value="F:acetyl-CoA carboxylase activity"/>
    <property type="evidence" value="ECO:0007669"/>
    <property type="project" value="UniProtKB-EC"/>
</dbReference>
<evidence type="ECO:0000256" key="4">
    <source>
        <dbReference type="ARBA" id="ARBA00022840"/>
    </source>
</evidence>
<evidence type="ECO:0000256" key="3">
    <source>
        <dbReference type="ARBA" id="ARBA00022741"/>
    </source>
</evidence>
<organism evidence="9 10">
    <name type="scientific">Oceanobacillus jeddahense</name>
    <dbReference type="NCBI Taxonomy" id="1462527"/>
    <lineage>
        <taxon>Bacteria</taxon>
        <taxon>Bacillati</taxon>
        <taxon>Bacillota</taxon>
        <taxon>Bacilli</taxon>
        <taxon>Bacillales</taxon>
        <taxon>Bacillaceae</taxon>
        <taxon>Oceanobacillus</taxon>
    </lineage>
</organism>
<protein>
    <recommendedName>
        <fullName evidence="1">biotin carboxylase</fullName>
        <ecNumber evidence="1">6.3.4.14</ecNumber>
    </recommendedName>
</protein>
<dbReference type="SUPFAM" id="SSF56059">
    <property type="entry name" value="Glutathione synthetase ATP-binding domain-like"/>
    <property type="match status" value="1"/>
</dbReference>
<evidence type="ECO:0000259" key="7">
    <source>
        <dbReference type="PROSITE" id="PS50975"/>
    </source>
</evidence>
<evidence type="ECO:0000256" key="2">
    <source>
        <dbReference type="ARBA" id="ARBA00022598"/>
    </source>
</evidence>
<dbReference type="SUPFAM" id="SSF51246">
    <property type="entry name" value="Rudiment single hybrid motif"/>
    <property type="match status" value="1"/>
</dbReference>
<dbReference type="InterPro" id="IPR005482">
    <property type="entry name" value="Biotin_COase_C"/>
</dbReference>
<evidence type="ECO:0000256" key="5">
    <source>
        <dbReference type="ARBA" id="ARBA00023267"/>
    </source>
</evidence>
<reference evidence="9" key="1">
    <citation type="submission" date="2022-07" db="EMBL/GenBank/DDBJ databases">
        <title>FELIX.</title>
        <authorList>
            <person name="Wan K.H."/>
            <person name="Park S."/>
            <person name="Lawrence Q."/>
            <person name="Eichenberger J.P."/>
            <person name="Booth B.W."/>
            <person name="Piaggio A.J."/>
            <person name="Chandler J.C."/>
            <person name="Franklin A.B."/>
            <person name="Celniker S.E."/>
        </authorList>
    </citation>
    <scope>NUCLEOTIDE SEQUENCE</scope>
    <source>
        <strain evidence="9">QA-1986 374</strain>
    </source>
</reference>
<dbReference type="InterPro" id="IPR011764">
    <property type="entry name" value="Biotin_carboxylation_dom"/>
</dbReference>
<dbReference type="Gene3D" id="3.30.470.20">
    <property type="entry name" value="ATP-grasp fold, B domain"/>
    <property type="match status" value="1"/>
</dbReference>
<dbReference type="Pfam" id="PF00289">
    <property type="entry name" value="Biotin_carb_N"/>
    <property type="match status" value="1"/>
</dbReference>
<dbReference type="PANTHER" id="PTHR18866">
    <property type="entry name" value="CARBOXYLASE:PYRUVATE/ACETYL-COA/PROPIONYL-COA CARBOXYLASE"/>
    <property type="match status" value="1"/>
</dbReference>
<dbReference type="InterPro" id="IPR011761">
    <property type="entry name" value="ATP-grasp"/>
</dbReference>
<proteinExistence type="predicted"/>
<sequence>MIQKILIANRGEIARRIIRSCKQLDIKTVAIYSDADENALFKQEADEAYHIGPSQVQQSYLQLDKMIEVAKKTNADAIHPGYGFLSESPALAERCKEAGIIFIGPEADVLRLMGSKIEARKAMIEAGVPVIPGTDRAVESAEEAVTLAERIGYPVMLKASAGGGGIGMEIVDSSEKLKKAFENNSKRAASFFGDGAMFLEKHITNSRHIEVQVLADHHQHTVHLFERECSIQRRNQKVLEEAPSPSISEALRKELGKTAVIAAEAIHYTNAGTIEFLVDESEQFYFLEMNTRIQVEHPITEEITGIDIVKEQISIANHQKLPFTQEDITRKGHAIEVRIYAEDPVRFFPSPGKITTLELPHGKNVRNECAVASGDTVTPFYDPMIAKLIVYGENRSESVEKLEKALLQFKIEGIKTNIPMLQEIITYEAFKKGDTQTDFLSKHYHPDRGGNKDGN</sequence>
<dbReference type="InterPro" id="IPR050856">
    <property type="entry name" value="Biotin_carboxylase_complex"/>
</dbReference>